<feature type="compositionally biased region" description="Polar residues" evidence="1">
    <location>
        <begin position="575"/>
        <end position="595"/>
    </location>
</feature>
<sequence>MNSGVNTSTPVWSRHQTRYSQTKYQSPNDTLQPVPRTSKYTAPLGRIITNNDANEINEHSRTHLASEGDLRWSEVVPPATGLTFAAVWDPEDGIVTFGGAGLSTSQEGGGSSPVDADSRSQVLTIDLMNTDVLVPPSAALESGANSIIFPYNQSRFALSELSTNTHPVSPTRRSSAGTGLFLDAHVRQDSQKRQGGTHVEPQLITESRGLPLDHGRAFGSADHSLKVQTPRSPTNEASVKTRLPSSSSHKHSNSQTSVSTGTRQSSLGYGLCRTFHREIAPGPQISRADRYGYLKRAAEEKDQVFGLDDEINPQREAARKYESSVNSSQPRSPGVHSMFARSIWIRSGLGLDRPMFDANGSRIHFEDEEDGGWVRHSEEHDAGLDLEEVLNRDVNRLKSTFSWTTTSTSRYIDVVQFLQELDSDTDSSDSSDGAQNEPRSPGGDSEWLAVEPPTPRPFYLSPTQALRPRFLRKKRSRSQGAEPLDSQTSHNRNKSAKVLPPPTTPCQANRGQEYSHVRCVCPQCHHPIQVPVADHLDETYNVKGKNSAARAISSPKCLNSSSRFMGSDFGRPAVQRSSSSPASFTQDTRVMSSSRPATPLEVLARSSYNHEWSFPTPREVTHRRSATHHFMGLTTTSSSSLKRTASWMKNSQQLADVRTVIRGVQSGIRPSTPVPGMPPISPPRYRPPPSSFRPVSACGERSNSRLSMPTSSTVSSSSHGQSQFGFPESASHLSRCQSQNSGQQRGRSPFQVHSPSPSAGSNSSAARVRTRTRSLDSIRDTAHILATASTAPIRSLLRARSFIKRSANENTNTNVNSSPKSNTLSEVKGEPEGVWIRVDVDVDTHKSVEKNSNKGVEIISSDNRIDCGDSGIHIGEDGGVSGSSPTDNHRPSTEAWWQK</sequence>
<organism evidence="2 3">
    <name type="scientific">Pyrrhoderma noxium</name>
    <dbReference type="NCBI Taxonomy" id="2282107"/>
    <lineage>
        <taxon>Eukaryota</taxon>
        <taxon>Fungi</taxon>
        <taxon>Dikarya</taxon>
        <taxon>Basidiomycota</taxon>
        <taxon>Agaricomycotina</taxon>
        <taxon>Agaricomycetes</taxon>
        <taxon>Hymenochaetales</taxon>
        <taxon>Hymenochaetaceae</taxon>
        <taxon>Pyrrhoderma</taxon>
    </lineage>
</organism>
<name>A0A286UDU2_9AGAM</name>
<reference evidence="2 3" key="1">
    <citation type="journal article" date="2017" name="Mol. Ecol.">
        <title>Comparative and population genomic landscape of Phellinus noxius: A hypervariable fungus causing root rot in trees.</title>
        <authorList>
            <person name="Chung C.L."/>
            <person name="Lee T.J."/>
            <person name="Akiba M."/>
            <person name="Lee H.H."/>
            <person name="Kuo T.H."/>
            <person name="Liu D."/>
            <person name="Ke H.M."/>
            <person name="Yokoi T."/>
            <person name="Roa M.B."/>
            <person name="Lu M.J."/>
            <person name="Chang Y.Y."/>
            <person name="Ann P.J."/>
            <person name="Tsai J.N."/>
            <person name="Chen C.Y."/>
            <person name="Tzean S.S."/>
            <person name="Ota Y."/>
            <person name="Hattori T."/>
            <person name="Sahashi N."/>
            <person name="Liou R.F."/>
            <person name="Kikuchi T."/>
            <person name="Tsai I.J."/>
        </authorList>
    </citation>
    <scope>NUCLEOTIDE SEQUENCE [LARGE SCALE GENOMIC DNA]</scope>
    <source>
        <strain evidence="2 3">FFPRI411160</strain>
    </source>
</reference>
<feature type="region of interest" description="Disordered" evidence="1">
    <location>
        <begin position="1"/>
        <end position="37"/>
    </location>
</feature>
<dbReference type="AlphaFoldDB" id="A0A286UDU2"/>
<feature type="compositionally biased region" description="Low complexity" evidence="1">
    <location>
        <begin position="704"/>
        <end position="722"/>
    </location>
</feature>
<dbReference type="Proteomes" id="UP000217199">
    <property type="component" value="Unassembled WGS sequence"/>
</dbReference>
<keyword evidence="3" id="KW-1185">Reference proteome</keyword>
<accession>A0A286UDU2</accession>
<feature type="region of interest" description="Disordered" evidence="1">
    <location>
        <begin position="422"/>
        <end position="509"/>
    </location>
</feature>
<evidence type="ECO:0000313" key="2">
    <source>
        <dbReference type="EMBL" id="PAV17655.1"/>
    </source>
</evidence>
<feature type="compositionally biased region" description="Pro residues" evidence="1">
    <location>
        <begin position="672"/>
        <end position="691"/>
    </location>
</feature>
<feature type="compositionally biased region" description="Polar residues" evidence="1">
    <location>
        <begin position="1"/>
        <end position="11"/>
    </location>
</feature>
<feature type="region of interest" description="Disordered" evidence="1">
    <location>
        <begin position="187"/>
        <end position="264"/>
    </location>
</feature>
<feature type="region of interest" description="Disordered" evidence="1">
    <location>
        <begin position="862"/>
        <end position="899"/>
    </location>
</feature>
<feature type="compositionally biased region" description="Polar residues" evidence="1">
    <location>
        <begin position="18"/>
        <end position="31"/>
    </location>
</feature>
<feature type="compositionally biased region" description="Polar residues" evidence="1">
    <location>
        <begin position="226"/>
        <end position="238"/>
    </location>
</feature>
<proteinExistence type="predicted"/>
<feature type="compositionally biased region" description="Low complexity" evidence="1">
    <location>
        <begin position="734"/>
        <end position="767"/>
    </location>
</feature>
<feature type="region of interest" description="Disordered" evidence="1">
    <location>
        <begin position="808"/>
        <end position="828"/>
    </location>
</feature>
<dbReference type="OrthoDB" id="3265683at2759"/>
<dbReference type="EMBL" id="NBII01000006">
    <property type="protein sequence ID" value="PAV17655.1"/>
    <property type="molecule type" value="Genomic_DNA"/>
</dbReference>
<evidence type="ECO:0000256" key="1">
    <source>
        <dbReference type="SAM" id="MobiDB-lite"/>
    </source>
</evidence>
<evidence type="ECO:0000313" key="3">
    <source>
        <dbReference type="Proteomes" id="UP000217199"/>
    </source>
</evidence>
<feature type="region of interest" description="Disordered" evidence="1">
    <location>
        <begin position="571"/>
        <end position="595"/>
    </location>
</feature>
<comment type="caution">
    <text evidence="2">The sequence shown here is derived from an EMBL/GenBank/DDBJ whole genome shotgun (WGS) entry which is preliminary data.</text>
</comment>
<feature type="region of interest" description="Disordered" evidence="1">
    <location>
        <begin position="663"/>
        <end position="774"/>
    </location>
</feature>
<feature type="compositionally biased region" description="Polar residues" evidence="1">
    <location>
        <begin position="808"/>
        <end position="825"/>
    </location>
</feature>
<dbReference type="InParanoid" id="A0A286UDU2"/>
<gene>
    <name evidence="2" type="ORF">PNOK_0614100</name>
</gene>
<protein>
    <submittedName>
        <fullName evidence="2">Uncharacterized protein</fullName>
    </submittedName>
</protein>